<dbReference type="Proteomes" id="UP000001307">
    <property type="component" value="Unassembled WGS sequence"/>
</dbReference>
<dbReference type="SUPFAM" id="SSF53474">
    <property type="entry name" value="alpha/beta-Hydrolases"/>
    <property type="match status" value="1"/>
</dbReference>
<dbReference type="GO" id="GO:1904715">
    <property type="term" value="P:negative regulation of chaperone-mediated autophagy"/>
    <property type="evidence" value="ECO:0007669"/>
    <property type="project" value="UniProtKB-ARBA"/>
</dbReference>
<evidence type="ECO:0000313" key="12">
    <source>
        <dbReference type="Proteomes" id="UP000001307"/>
    </source>
</evidence>
<dbReference type="AlphaFoldDB" id="E4XFU6"/>
<evidence type="ECO:0000256" key="1">
    <source>
        <dbReference type="ARBA" id="ARBA00009431"/>
    </source>
</evidence>
<keyword evidence="3 8" id="KW-0645">Protease</keyword>
<feature type="compositionally biased region" description="Basic and acidic residues" evidence="9">
    <location>
        <begin position="122"/>
        <end position="135"/>
    </location>
</feature>
<dbReference type="InterPro" id="IPR029058">
    <property type="entry name" value="AB_hydrolase_fold"/>
</dbReference>
<dbReference type="Gene3D" id="1.10.10.2670">
    <property type="entry name" value="E3 ubiquitin-protein ligase"/>
    <property type="match status" value="1"/>
</dbReference>
<dbReference type="InterPro" id="IPR033124">
    <property type="entry name" value="Ser_caboxypep_his_AS"/>
</dbReference>
<evidence type="ECO:0000256" key="3">
    <source>
        <dbReference type="ARBA" id="ARBA00022670"/>
    </source>
</evidence>
<dbReference type="Gene3D" id="3.40.50.1820">
    <property type="entry name" value="alpha/beta hydrolase"/>
    <property type="match status" value="1"/>
</dbReference>
<dbReference type="PRINTS" id="PR00724">
    <property type="entry name" value="CRBOXYPTASEC"/>
</dbReference>
<dbReference type="GO" id="GO:0004185">
    <property type="term" value="F:serine-type carboxypeptidase activity"/>
    <property type="evidence" value="ECO:0007669"/>
    <property type="project" value="UniProtKB-UniRule"/>
</dbReference>
<name>E4XFU6_OIKDI</name>
<protein>
    <recommendedName>
        <fullName evidence="8">Carboxypeptidase</fullName>
        <ecNumber evidence="8">3.4.16.-</ecNumber>
    </recommendedName>
</protein>
<feature type="compositionally biased region" description="Polar residues" evidence="9">
    <location>
        <begin position="378"/>
        <end position="387"/>
    </location>
</feature>
<comment type="function">
    <text evidence="5">Protective protein appears to be essential for both the activity of beta-galactosidase and neuraminidase, it associates with these enzymes and exerts a protective function necessary for their stability and activity. This protein is also a carboxypeptidase and can deamidate tachykinins.</text>
</comment>
<evidence type="ECO:0000256" key="4">
    <source>
        <dbReference type="ARBA" id="ARBA00022801"/>
    </source>
</evidence>
<keyword evidence="4 8" id="KW-0378">Hydrolase</keyword>
<accession>E4XFU6</accession>
<dbReference type="GO" id="GO:0031647">
    <property type="term" value="P:regulation of protein stability"/>
    <property type="evidence" value="ECO:0007669"/>
    <property type="project" value="UniProtKB-ARBA"/>
</dbReference>
<evidence type="ECO:0000256" key="7">
    <source>
        <dbReference type="PROSITE-ProRule" id="PRU01324"/>
    </source>
</evidence>
<dbReference type="InParanoid" id="E4XFU6"/>
<evidence type="ECO:0000256" key="5">
    <source>
        <dbReference type="ARBA" id="ARBA00054649"/>
    </source>
</evidence>
<feature type="region of interest" description="Disordered" evidence="9">
    <location>
        <begin position="157"/>
        <end position="179"/>
    </location>
</feature>
<comment type="similarity">
    <text evidence="7">Belongs to the ELL/occludin family.</text>
</comment>
<dbReference type="InterPro" id="IPR018202">
    <property type="entry name" value="Ser_caboxypep_ser_AS"/>
</dbReference>
<dbReference type="Pfam" id="PF00450">
    <property type="entry name" value="Peptidase_S10"/>
    <property type="match status" value="1"/>
</dbReference>
<keyword evidence="12" id="KW-1185">Reference proteome</keyword>
<evidence type="ECO:0000256" key="9">
    <source>
        <dbReference type="SAM" id="MobiDB-lite"/>
    </source>
</evidence>
<feature type="compositionally biased region" description="Polar residues" evidence="9">
    <location>
        <begin position="297"/>
        <end position="327"/>
    </location>
</feature>
<dbReference type="Pfam" id="PF07303">
    <property type="entry name" value="Occludin_ELL"/>
    <property type="match status" value="1"/>
</dbReference>
<evidence type="ECO:0000313" key="11">
    <source>
        <dbReference type="EMBL" id="CBY24486.1"/>
    </source>
</evidence>
<dbReference type="PROSITE" id="PS00560">
    <property type="entry name" value="CARBOXYPEPT_SER_HIS"/>
    <property type="match status" value="1"/>
</dbReference>
<feature type="region of interest" description="Disordered" evidence="9">
    <location>
        <begin position="122"/>
        <end position="142"/>
    </location>
</feature>
<dbReference type="PANTHER" id="PTHR11802">
    <property type="entry name" value="SERINE PROTEASE FAMILY S10 SERINE CARBOXYPEPTIDASE"/>
    <property type="match status" value="1"/>
</dbReference>
<feature type="compositionally biased region" description="Basic and acidic residues" evidence="9">
    <location>
        <begin position="353"/>
        <end position="377"/>
    </location>
</feature>
<dbReference type="InterPro" id="IPR036390">
    <property type="entry name" value="WH_DNA-bd_sf"/>
</dbReference>
<dbReference type="OrthoDB" id="443318at2759"/>
<dbReference type="SUPFAM" id="SSF144292">
    <property type="entry name" value="occludin/ELL-like"/>
    <property type="match status" value="1"/>
</dbReference>
<dbReference type="PROSITE" id="PS51980">
    <property type="entry name" value="OCEL"/>
    <property type="match status" value="1"/>
</dbReference>
<gene>
    <name evidence="11" type="ORF">GSOID_T00010351001</name>
</gene>
<comment type="subunit">
    <text evidence="6">Heterodimer of a 32 kDa chain and a 20 kDa chain; disulfide-linked.</text>
</comment>
<dbReference type="Pfam" id="PF10390">
    <property type="entry name" value="ELL"/>
    <property type="match status" value="1"/>
</dbReference>
<evidence type="ECO:0000256" key="6">
    <source>
        <dbReference type="ARBA" id="ARBA00061741"/>
    </source>
</evidence>
<feature type="compositionally biased region" description="Basic and acidic residues" evidence="9">
    <location>
        <begin position="388"/>
        <end position="404"/>
    </location>
</feature>
<dbReference type="SUPFAM" id="SSF46785">
    <property type="entry name" value="Winged helix' DNA-binding domain"/>
    <property type="match status" value="1"/>
</dbReference>
<dbReference type="GO" id="GO:0006368">
    <property type="term" value="P:transcription elongation by RNA polymerase II"/>
    <property type="evidence" value="ECO:0007669"/>
    <property type="project" value="InterPro"/>
</dbReference>
<proteinExistence type="inferred from homology"/>
<dbReference type="PROSITE" id="PS00131">
    <property type="entry name" value="CARBOXYPEPT_SER_SER"/>
    <property type="match status" value="1"/>
</dbReference>
<dbReference type="GO" id="GO:0008023">
    <property type="term" value="C:transcription elongation factor complex"/>
    <property type="evidence" value="ECO:0007669"/>
    <property type="project" value="InterPro"/>
</dbReference>
<dbReference type="InterPro" id="IPR010844">
    <property type="entry name" value="Occludin_ELL"/>
</dbReference>
<dbReference type="FunFam" id="3.40.50.1820:FF:000335">
    <property type="entry name" value="Carboxypeptidase"/>
    <property type="match status" value="1"/>
</dbReference>
<evidence type="ECO:0000259" key="10">
    <source>
        <dbReference type="PROSITE" id="PS51980"/>
    </source>
</evidence>
<feature type="region of interest" description="Disordered" evidence="9">
    <location>
        <begin position="271"/>
        <end position="441"/>
    </location>
</feature>
<dbReference type="InterPro" id="IPR042065">
    <property type="entry name" value="E3_ELL-like"/>
</dbReference>
<evidence type="ECO:0000256" key="8">
    <source>
        <dbReference type="RuleBase" id="RU361156"/>
    </source>
</evidence>
<sequence length="1041" mass="118872">MSEGIESLSIRDHCANDPDRFQVYELTLTDGTLEALQDAVLKRKLKIKFEKGGKEGQLILDKNQPSKTFSAKPQVNRNSLVFSHIKTDDFVTDYGCISQCYKMDASIKDSFNKAKESMKKVEEAKKEKTAQELKRGSTKKTHAPKYLKDRERIKAIRHPGPELATSRTTTPPPNASNTYGDLKKRVIHILALNNGKYQDKKLKEELSKRNLINGPEAKEVKAALECVATLEKNKCWYLTETSYINIDPKWPGYKKEQDRNIIFKVKEAGFQPYEKPKPRPSQVRPETPIEDDFYPASDNNSRTSENSFQSKTRRVTSPDTTSPISRKSPSKMPLRQSPGLSISSSSTPDEPDSETHSDRISQPDQEYRESHDSRDSTNSKISSSGKTAKNDLMDKYKLATENREKAKRKSRESSRDSKRPKKTRSSISEEIIENGKRSGLSSNHLDKLRMELDRKYPVLKSAEAESIYRSKYDEDYARFHALKEQTQKVASKFDKMQEEMSRLVDGTDSYESFKEQVIQDYRKCVKDGYLKNVREYKETHLSVELIDRAAFSDTRYSIFFFFWKAEIMKTLFSFFIFIAFGKKLKFSPGEQTNGDFVSSLPGIDLSQKNYSLYSGFLSFDGRHYHYVFVERNTTEKWALWLNGGPGCSSLDGLLTENGPFRVQKDGLLVDNKFAWSKNASILYLESPVDVGFTYSDNKADKKNVGDKTTTRDNTKALEKFIEKFPKYSTMPLILTGESYAGIYISLLLEALSTHPKFENILDGALIGNGMFDYGVNYNTMIHFANGHGLIPPSLWSNVLSDCCNNITSLNITEQCEFYDSEISDICALQTSEVMNVIFQIGLNLYNIYARCVTDSEEQMRKLIFTSAPEKMKKVFNMSKKLNMAPVCLSDYAIRNYLNKPEVVKALHVENSPASSNWTVCSDEVFQAYQKTHTSVKANLIQYFKNTRRLGTPHVIIYNGDIDMACNFLGGRDFAASLGFRMIEDQRPWLYRDTDQNVQLGGYVTEYEYLSFVTVKGSGHMVPTDQPEAALVMFQMYLEKTW</sequence>
<keyword evidence="2 8" id="KW-0121">Carboxypeptidase</keyword>
<feature type="compositionally biased region" description="Polar residues" evidence="9">
    <location>
        <begin position="165"/>
        <end position="179"/>
    </location>
</feature>
<comment type="similarity">
    <text evidence="1 8">Belongs to the peptidase S10 family.</text>
</comment>
<dbReference type="InterPro" id="IPR001563">
    <property type="entry name" value="Peptidase_S10"/>
</dbReference>
<dbReference type="EC" id="3.4.16.-" evidence="8"/>
<dbReference type="GO" id="GO:0006508">
    <property type="term" value="P:proteolysis"/>
    <property type="evidence" value="ECO:0007669"/>
    <property type="project" value="UniProtKB-KW"/>
</dbReference>
<feature type="domain" description="OCEL" evidence="10">
    <location>
        <begin position="450"/>
        <end position="558"/>
    </location>
</feature>
<evidence type="ECO:0000256" key="2">
    <source>
        <dbReference type="ARBA" id="ARBA00022645"/>
    </source>
</evidence>
<dbReference type="EMBL" id="FN653046">
    <property type="protein sequence ID" value="CBY24486.1"/>
    <property type="molecule type" value="Genomic_DNA"/>
</dbReference>
<organism evidence="11 12">
    <name type="scientific">Oikopleura dioica</name>
    <name type="common">Tunicate</name>
    <dbReference type="NCBI Taxonomy" id="34765"/>
    <lineage>
        <taxon>Eukaryota</taxon>
        <taxon>Metazoa</taxon>
        <taxon>Chordata</taxon>
        <taxon>Tunicata</taxon>
        <taxon>Appendicularia</taxon>
        <taxon>Copelata</taxon>
        <taxon>Oikopleuridae</taxon>
        <taxon>Oikopleura</taxon>
    </lineage>
</organism>
<reference evidence="11 12" key="1">
    <citation type="journal article" date="2010" name="Science">
        <title>Plasticity of animal genome architecture unmasked by rapid evolution of a pelagic tunicate.</title>
        <authorList>
            <person name="Denoeud F."/>
            <person name="Henriet S."/>
            <person name="Mungpakdee S."/>
            <person name="Aury J.M."/>
            <person name="Da Silva C."/>
            <person name="Brinkmann H."/>
            <person name="Mikhaleva J."/>
            <person name="Olsen L.C."/>
            <person name="Jubin C."/>
            <person name="Canestro C."/>
            <person name="Bouquet J.M."/>
            <person name="Danks G."/>
            <person name="Poulain J."/>
            <person name="Campsteijn C."/>
            <person name="Adamski M."/>
            <person name="Cross I."/>
            <person name="Yadetie F."/>
            <person name="Muffato M."/>
            <person name="Louis A."/>
            <person name="Butcher S."/>
            <person name="Tsagkogeorga G."/>
            <person name="Konrad A."/>
            <person name="Singh S."/>
            <person name="Jensen M.F."/>
            <person name="Cong E.H."/>
            <person name="Eikeseth-Otteraa H."/>
            <person name="Noel B."/>
            <person name="Anthouard V."/>
            <person name="Porcel B.M."/>
            <person name="Kachouri-Lafond R."/>
            <person name="Nishino A."/>
            <person name="Ugolini M."/>
            <person name="Chourrout P."/>
            <person name="Nishida H."/>
            <person name="Aasland R."/>
            <person name="Huzurbazar S."/>
            <person name="Westhof E."/>
            <person name="Delsuc F."/>
            <person name="Lehrach H."/>
            <person name="Reinhardt R."/>
            <person name="Weissenbach J."/>
            <person name="Roy S.W."/>
            <person name="Artiguenave F."/>
            <person name="Postlethwait J.H."/>
            <person name="Manak J.R."/>
            <person name="Thompson E.M."/>
            <person name="Jaillon O."/>
            <person name="Du Pasquier L."/>
            <person name="Boudinot P."/>
            <person name="Liberles D.A."/>
            <person name="Volff J.N."/>
            <person name="Philippe H."/>
            <person name="Lenhard B."/>
            <person name="Roest Crollius H."/>
            <person name="Wincker P."/>
            <person name="Chourrout D."/>
        </authorList>
    </citation>
    <scope>NUCLEOTIDE SEQUENCE [LARGE SCALE GENOMIC DNA]</scope>
</reference>
<dbReference type="PANTHER" id="PTHR11802:SF201">
    <property type="entry name" value="CARBOXYPEPTIDASE"/>
    <property type="match status" value="1"/>
</dbReference>
<dbReference type="InterPro" id="IPR019464">
    <property type="entry name" value="ELL_N"/>
</dbReference>
<dbReference type="Gene3D" id="6.10.140.340">
    <property type="match status" value="1"/>
</dbReference>